<keyword evidence="1" id="KW-0677">Repeat</keyword>
<dbReference type="Gene3D" id="3.80.10.10">
    <property type="entry name" value="Ribonuclease Inhibitor"/>
    <property type="match status" value="1"/>
</dbReference>
<protein>
    <recommendedName>
        <fullName evidence="2">Disease resistance R13L4/SHOC-2-like LRR domain-containing protein</fullName>
    </recommendedName>
</protein>
<name>A0A8J5FVS7_ZINOF</name>
<dbReference type="AlphaFoldDB" id="A0A8J5FVS7"/>
<dbReference type="EMBL" id="JACMSC010000015">
    <property type="protein sequence ID" value="KAG6486581.1"/>
    <property type="molecule type" value="Genomic_DNA"/>
</dbReference>
<dbReference type="PANTHER" id="PTHR47186:SF41">
    <property type="entry name" value="OS12G0131701 PROTEIN"/>
    <property type="match status" value="1"/>
</dbReference>
<comment type="caution">
    <text evidence="3">The sequence shown here is derived from an EMBL/GenBank/DDBJ whole genome shotgun (WGS) entry which is preliminary data.</text>
</comment>
<evidence type="ECO:0000313" key="3">
    <source>
        <dbReference type="EMBL" id="KAG6486581.1"/>
    </source>
</evidence>
<keyword evidence="4" id="KW-1185">Reference proteome</keyword>
<dbReference type="SUPFAM" id="SSF52047">
    <property type="entry name" value="RNI-like"/>
    <property type="match status" value="1"/>
</dbReference>
<feature type="domain" description="Disease resistance R13L4/SHOC-2-like LRR" evidence="2">
    <location>
        <begin position="181"/>
        <end position="319"/>
    </location>
</feature>
<gene>
    <name evidence="3" type="ORF">ZIOFF_055158</name>
</gene>
<evidence type="ECO:0000259" key="2">
    <source>
        <dbReference type="Pfam" id="PF23598"/>
    </source>
</evidence>
<organism evidence="3 4">
    <name type="scientific">Zingiber officinale</name>
    <name type="common">Ginger</name>
    <name type="synonym">Amomum zingiber</name>
    <dbReference type="NCBI Taxonomy" id="94328"/>
    <lineage>
        <taxon>Eukaryota</taxon>
        <taxon>Viridiplantae</taxon>
        <taxon>Streptophyta</taxon>
        <taxon>Embryophyta</taxon>
        <taxon>Tracheophyta</taxon>
        <taxon>Spermatophyta</taxon>
        <taxon>Magnoliopsida</taxon>
        <taxon>Liliopsida</taxon>
        <taxon>Zingiberales</taxon>
        <taxon>Zingiberaceae</taxon>
        <taxon>Zingiber</taxon>
    </lineage>
</organism>
<reference evidence="3 4" key="1">
    <citation type="submission" date="2020-08" db="EMBL/GenBank/DDBJ databases">
        <title>Plant Genome Project.</title>
        <authorList>
            <person name="Zhang R.-G."/>
        </authorList>
    </citation>
    <scope>NUCLEOTIDE SEQUENCE [LARGE SCALE GENOMIC DNA]</scope>
    <source>
        <tissue evidence="3">Rhizome</tissue>
    </source>
</reference>
<accession>A0A8J5FVS7</accession>
<sequence>MIRNSPWTTNSFLLDATLSAVEQPDVAEWMKDVGVTLEDVDSLLERILDYWKPNKEDEGKKNRKMMSNFLSMSSRQAILVELKEMACLLNCQLKENDIFSARNCLEDIQIDVLMKICSKYWLQKALCLNLAENKIETLPESLCNLHYLCVLNLSSCKKLKELPRQIHKLRNLQILKLSCCLRIQKLPKSITCLVNLKELDVGDCCYLSKLPDDLSDMKNLMQLEMHGCASLTIMPIGIRQLINLEVLWGYDAIDGLGNVMLPELQDLTNFEYLHIQHLERIELAEEKNITPPTNLPENQCLNELMLHSEWWNDMVAEGTLEPTMLLTQGFQHNLRDLKMVSYMSDKFPSCPMMTEGDPQLVFLILDHEQFHGVERSNLLQPYPLHKQNI</sequence>
<dbReference type="Pfam" id="PF23598">
    <property type="entry name" value="LRR_14"/>
    <property type="match status" value="1"/>
</dbReference>
<dbReference type="Proteomes" id="UP000734854">
    <property type="component" value="Unassembled WGS sequence"/>
</dbReference>
<evidence type="ECO:0000256" key="1">
    <source>
        <dbReference type="ARBA" id="ARBA00022737"/>
    </source>
</evidence>
<dbReference type="PANTHER" id="PTHR47186">
    <property type="entry name" value="LEUCINE-RICH REPEAT-CONTAINING PROTEIN 57"/>
    <property type="match status" value="1"/>
</dbReference>
<evidence type="ECO:0000313" key="4">
    <source>
        <dbReference type="Proteomes" id="UP000734854"/>
    </source>
</evidence>
<dbReference type="InterPro" id="IPR032675">
    <property type="entry name" value="LRR_dom_sf"/>
</dbReference>
<dbReference type="InterPro" id="IPR055414">
    <property type="entry name" value="LRR_R13L4/SHOC2-like"/>
</dbReference>
<proteinExistence type="predicted"/>